<keyword evidence="9" id="KW-0143">Chaperone</keyword>
<evidence type="ECO:0000256" key="9">
    <source>
        <dbReference type="ARBA" id="ARBA00023186"/>
    </source>
</evidence>
<evidence type="ECO:0000256" key="3">
    <source>
        <dbReference type="ARBA" id="ARBA00014415"/>
    </source>
</evidence>
<evidence type="ECO:0000256" key="1">
    <source>
        <dbReference type="ARBA" id="ARBA00002290"/>
    </source>
</evidence>
<sequence>MKRAVGIDLGTTNSSMAIIDNGQPRIIPMGAQDDKVLKSALYFTQIAGKDRVFTGSDAIHRGTEVGRVEYFKQDFKRDIAKNIESETPDKTRLNSTILSALLLHEFKKRLDVFSQELNLEEPITDAVITVPAYFTSDQRAATKLAGRLANFNVLRIINEPTAAAIAYVAQHNISGKVLVYDLGGGTFDVTIMDVSDQRYDILATDGNHRLGGLNFDQELVKFISAELEKQGLNMTRLSDQERMQLRYQAEKMKIQLSVNSSVFYEKVTAEGSYGVEVTRDDFKQITSKLLKDTQIKTEDALMHAGLIWSEIDHVLLVGGSTRMPVVREMIEKISGQKPRYDLNPDTIVSEGASIIADLMVNHHVSFNDDDEEEEYHIRDVTSHGLGILFKKMDHQVFDFVGDYYNSVIVDKNTQIPHTKEKEFFAVADGQQQFKIRVTEGNYTNPMSVRFLGDLEARLDQPRLKGQALGKVVFHFDDEQIIHITIYDSLTQKELLSVTADADLKREKVEKIEEDTQLRLIFEKFIS</sequence>
<dbReference type="Gene3D" id="3.90.640.10">
    <property type="entry name" value="Actin, Chain A, domain 4"/>
    <property type="match status" value="1"/>
</dbReference>
<protein>
    <recommendedName>
        <fullName evidence="3">Chaperone protein DnaK</fullName>
    </recommendedName>
    <alternativeName>
        <fullName evidence="4">Chaperone protein dnaK</fullName>
    </alternativeName>
    <alternativeName>
        <fullName evidence="12">HSP70</fullName>
    </alternativeName>
    <alternativeName>
        <fullName evidence="11">Heat shock 70 kDa protein</fullName>
    </alternativeName>
    <alternativeName>
        <fullName evidence="10">Heat shock protein 70</fullName>
    </alternativeName>
</protein>
<dbReference type="PROSITE" id="PS01036">
    <property type="entry name" value="HSP70_3"/>
    <property type="match status" value="1"/>
</dbReference>
<name>A0ABV2JGY6_9STRE</name>
<dbReference type="InterPro" id="IPR018181">
    <property type="entry name" value="Heat_shock_70_CS"/>
</dbReference>
<dbReference type="Pfam" id="PF00012">
    <property type="entry name" value="HSP70"/>
    <property type="match status" value="1"/>
</dbReference>
<comment type="caution">
    <text evidence="14">The sequence shown here is derived from an EMBL/GenBank/DDBJ whole genome shotgun (WGS) entry which is preliminary data.</text>
</comment>
<evidence type="ECO:0000256" key="7">
    <source>
        <dbReference type="ARBA" id="ARBA00022840"/>
    </source>
</evidence>
<keyword evidence="7 13" id="KW-0067">ATP-binding</keyword>
<evidence type="ECO:0000256" key="5">
    <source>
        <dbReference type="ARBA" id="ARBA00022553"/>
    </source>
</evidence>
<dbReference type="Gene3D" id="2.60.34.10">
    <property type="entry name" value="Substrate Binding Domain Of DNAk, Chain A, domain 1"/>
    <property type="match status" value="1"/>
</dbReference>
<evidence type="ECO:0000313" key="14">
    <source>
        <dbReference type="EMBL" id="MET3635008.1"/>
    </source>
</evidence>
<accession>A0ABV2JGY6</accession>
<evidence type="ECO:0000313" key="15">
    <source>
        <dbReference type="Proteomes" id="UP001549037"/>
    </source>
</evidence>
<dbReference type="InterPro" id="IPR029047">
    <property type="entry name" value="HSP70_peptide-bd_sf"/>
</dbReference>
<dbReference type="EMBL" id="JBEPLN010000036">
    <property type="protein sequence ID" value="MET3635008.1"/>
    <property type="molecule type" value="Genomic_DNA"/>
</dbReference>
<comment type="function">
    <text evidence="1">Acts as a chaperone.</text>
</comment>
<comment type="similarity">
    <text evidence="2 13">Belongs to the heat shock protein 70 family.</text>
</comment>
<dbReference type="PANTHER" id="PTHR19375">
    <property type="entry name" value="HEAT SHOCK PROTEIN 70KDA"/>
    <property type="match status" value="1"/>
</dbReference>
<dbReference type="CDD" id="cd24029">
    <property type="entry name" value="ASKHA_NBD_HSP70_DnaK_HscA_HscC"/>
    <property type="match status" value="1"/>
</dbReference>
<dbReference type="PROSITE" id="PS00297">
    <property type="entry name" value="HSP70_1"/>
    <property type="match status" value="1"/>
</dbReference>
<keyword evidence="15" id="KW-1185">Reference proteome</keyword>
<gene>
    <name evidence="14" type="ORF">ABID28_001670</name>
</gene>
<organism evidence="14 15">
    <name type="scientific">Streptococcus porcorum</name>
    <dbReference type="NCBI Taxonomy" id="701526"/>
    <lineage>
        <taxon>Bacteria</taxon>
        <taxon>Bacillati</taxon>
        <taxon>Bacillota</taxon>
        <taxon>Bacilli</taxon>
        <taxon>Lactobacillales</taxon>
        <taxon>Streptococcaceae</taxon>
        <taxon>Streptococcus</taxon>
    </lineage>
</organism>
<dbReference type="Proteomes" id="UP001549037">
    <property type="component" value="Unassembled WGS sequence"/>
</dbReference>
<evidence type="ECO:0000256" key="10">
    <source>
        <dbReference type="ARBA" id="ARBA00030019"/>
    </source>
</evidence>
<dbReference type="PRINTS" id="PR00301">
    <property type="entry name" value="HEATSHOCK70"/>
</dbReference>
<evidence type="ECO:0000256" key="8">
    <source>
        <dbReference type="ARBA" id="ARBA00023016"/>
    </source>
</evidence>
<keyword evidence="5" id="KW-0597">Phosphoprotein</keyword>
<dbReference type="Gene3D" id="3.30.420.40">
    <property type="match status" value="2"/>
</dbReference>
<proteinExistence type="inferred from homology"/>
<dbReference type="PROSITE" id="PS00329">
    <property type="entry name" value="HSP70_2"/>
    <property type="match status" value="1"/>
</dbReference>
<dbReference type="SUPFAM" id="SSF53067">
    <property type="entry name" value="Actin-like ATPase domain"/>
    <property type="match status" value="2"/>
</dbReference>
<keyword evidence="6 13" id="KW-0547">Nucleotide-binding</keyword>
<dbReference type="SUPFAM" id="SSF100920">
    <property type="entry name" value="Heat shock protein 70kD (HSP70), peptide-binding domain"/>
    <property type="match status" value="1"/>
</dbReference>
<reference evidence="14 15" key="1">
    <citation type="submission" date="2024-06" db="EMBL/GenBank/DDBJ databases">
        <title>Genomic Encyclopedia of Type Strains, Phase IV (KMG-IV): sequencing the most valuable type-strain genomes for metagenomic binning, comparative biology and taxonomic classification.</title>
        <authorList>
            <person name="Goeker M."/>
        </authorList>
    </citation>
    <scope>NUCLEOTIDE SEQUENCE [LARGE SCALE GENOMIC DNA]</scope>
    <source>
        <strain evidence="14 15">DSM 28302</strain>
    </source>
</reference>
<evidence type="ECO:0000256" key="11">
    <source>
        <dbReference type="ARBA" id="ARBA00030945"/>
    </source>
</evidence>
<dbReference type="RefSeq" id="WP_354369730.1">
    <property type="nucleotide sequence ID" value="NZ_JBEPLN010000036.1"/>
</dbReference>
<dbReference type="InterPro" id="IPR043129">
    <property type="entry name" value="ATPase_NBD"/>
</dbReference>
<dbReference type="InterPro" id="IPR013126">
    <property type="entry name" value="Hsp_70_fam"/>
</dbReference>
<evidence type="ECO:0000256" key="13">
    <source>
        <dbReference type="RuleBase" id="RU003322"/>
    </source>
</evidence>
<evidence type="ECO:0000256" key="2">
    <source>
        <dbReference type="ARBA" id="ARBA00007381"/>
    </source>
</evidence>
<evidence type="ECO:0000256" key="4">
    <source>
        <dbReference type="ARBA" id="ARBA00017249"/>
    </source>
</evidence>
<evidence type="ECO:0000256" key="12">
    <source>
        <dbReference type="ARBA" id="ARBA00033103"/>
    </source>
</evidence>
<evidence type="ECO:0000256" key="6">
    <source>
        <dbReference type="ARBA" id="ARBA00022741"/>
    </source>
</evidence>
<keyword evidence="8" id="KW-0346">Stress response</keyword>